<dbReference type="PATRIC" id="fig|451.8.peg.580"/>
<evidence type="ECO:0000256" key="4">
    <source>
        <dbReference type="ARBA" id="ARBA00022655"/>
    </source>
</evidence>
<feature type="binding site" evidence="8">
    <location>
        <begin position="183"/>
        <end position="186"/>
    </location>
    <ligand>
        <name>ATP</name>
        <dbReference type="ChEBI" id="CHEBI:30616"/>
    </ligand>
</feature>
<protein>
    <recommendedName>
        <fullName evidence="8">Pantothenate synthetase</fullName>
        <shortName evidence="8">PS</shortName>
        <ecNumber evidence="8">6.3.2.1</ecNumber>
    </recommendedName>
    <alternativeName>
        <fullName evidence="8">Pantoate--beta-alanine ligase</fullName>
    </alternativeName>
    <alternativeName>
        <fullName evidence="8">Pantoate-activating enzyme</fullName>
    </alternativeName>
</protein>
<dbReference type="EMBL" id="LN614830">
    <property type="protein sequence ID" value="CEG59628.1"/>
    <property type="molecule type" value="Genomic_DNA"/>
</dbReference>
<dbReference type="Proteomes" id="UP000182998">
    <property type="component" value="Unassembled WGS sequence"/>
</dbReference>
<reference evidence="9" key="2">
    <citation type="submission" date="2014-09" db="EMBL/GenBank/DDBJ databases">
        <authorList>
            <person name="GOMEZ-VALERO Laura"/>
        </authorList>
    </citation>
    <scope>NUCLEOTIDE SEQUENCE</scope>
    <source>
        <strain evidence="9">ATCC33218</strain>
    </source>
</reference>
<keyword evidence="4 8" id="KW-0566">Pantothenate biosynthesis</keyword>
<evidence type="ECO:0000256" key="6">
    <source>
        <dbReference type="ARBA" id="ARBA00022840"/>
    </source>
</evidence>
<name>A0A098GAY1_LEGMI</name>
<accession>A0A098GAY1</accession>
<dbReference type="STRING" id="451.B6N58_01265"/>
<evidence type="ECO:0000256" key="7">
    <source>
        <dbReference type="ARBA" id="ARBA00048258"/>
    </source>
</evidence>
<dbReference type="SUPFAM" id="SSF52374">
    <property type="entry name" value="Nucleotidylyl transferase"/>
    <property type="match status" value="1"/>
</dbReference>
<feature type="binding site" evidence="8">
    <location>
        <position position="175"/>
    </location>
    <ligand>
        <name>ATP</name>
        <dbReference type="ChEBI" id="CHEBI:30616"/>
    </ligand>
</feature>
<dbReference type="PANTHER" id="PTHR21299:SF1">
    <property type="entry name" value="PANTOATE--BETA-ALANINE LIGASE"/>
    <property type="match status" value="1"/>
</dbReference>
<comment type="catalytic activity">
    <reaction evidence="7 8">
        <text>(R)-pantoate + beta-alanine + ATP = (R)-pantothenate + AMP + diphosphate + H(+)</text>
        <dbReference type="Rhea" id="RHEA:10912"/>
        <dbReference type="ChEBI" id="CHEBI:15378"/>
        <dbReference type="ChEBI" id="CHEBI:15980"/>
        <dbReference type="ChEBI" id="CHEBI:29032"/>
        <dbReference type="ChEBI" id="CHEBI:30616"/>
        <dbReference type="ChEBI" id="CHEBI:33019"/>
        <dbReference type="ChEBI" id="CHEBI:57966"/>
        <dbReference type="ChEBI" id="CHEBI:456215"/>
        <dbReference type="EC" id="6.3.2.1"/>
    </reaction>
</comment>
<comment type="miscellaneous">
    <text evidence="8">The reaction proceeds by a bi uni uni bi ping pong mechanism.</text>
</comment>
<dbReference type="GO" id="GO:0005829">
    <property type="term" value="C:cytosol"/>
    <property type="evidence" value="ECO:0007669"/>
    <property type="project" value="TreeGrafter"/>
</dbReference>
<reference evidence="11" key="1">
    <citation type="submission" date="2014-09" db="EMBL/GenBank/DDBJ databases">
        <authorList>
            <person name="Gomez-Valero L."/>
        </authorList>
    </citation>
    <scope>NUCLEOTIDE SEQUENCE [LARGE SCALE GENOMIC DNA]</scope>
    <source>
        <strain evidence="11">ATCC33218</strain>
    </source>
</reference>
<dbReference type="PANTHER" id="PTHR21299">
    <property type="entry name" value="CYTIDYLATE KINASE/PANTOATE-BETA-ALANINE LIGASE"/>
    <property type="match status" value="1"/>
</dbReference>
<evidence type="ECO:0000313" key="11">
    <source>
        <dbReference type="Proteomes" id="UP000032414"/>
    </source>
</evidence>
<dbReference type="KEGG" id="tmc:LMI_0267"/>
<comment type="subunit">
    <text evidence="8">Homodimer.</text>
</comment>
<proteinExistence type="inferred from homology"/>
<evidence type="ECO:0000256" key="3">
    <source>
        <dbReference type="ARBA" id="ARBA00022598"/>
    </source>
</evidence>
<dbReference type="OrthoDB" id="9773087at2"/>
<dbReference type="RefSeq" id="WP_045098185.1">
    <property type="nucleotide sequence ID" value="NZ_CP020614.1"/>
</dbReference>
<organism evidence="9 11">
    <name type="scientific">Legionella micdadei</name>
    <name type="common">Tatlockia micdadei</name>
    <dbReference type="NCBI Taxonomy" id="451"/>
    <lineage>
        <taxon>Bacteria</taxon>
        <taxon>Pseudomonadati</taxon>
        <taxon>Pseudomonadota</taxon>
        <taxon>Gammaproteobacteria</taxon>
        <taxon>Legionellales</taxon>
        <taxon>Legionellaceae</taxon>
        <taxon>Legionella</taxon>
    </lineage>
</organism>
<dbReference type="HAMAP" id="MF_00158">
    <property type="entry name" value="PanC"/>
    <property type="match status" value="1"/>
</dbReference>
<keyword evidence="5 8" id="KW-0547">Nucleotide-binding</keyword>
<dbReference type="InterPro" id="IPR014729">
    <property type="entry name" value="Rossmann-like_a/b/a_fold"/>
</dbReference>
<feature type="binding site" evidence="8">
    <location>
        <position position="60"/>
    </location>
    <ligand>
        <name>(R)-pantoate</name>
        <dbReference type="ChEBI" id="CHEBI:15980"/>
    </ligand>
</feature>
<sequence>MQVFHDVNEWIAFRQSISPNSSIGFAPTMGNLHAGHRSLFSISKQENDYTVTSLFINPTQFNQREDFANYPRTLTGDLELLKLAGVDFCILPSEQAMYADGYRYQLQESKLCQLMEGKQRPGHFTGVLTIVMKLLNLVRPNRAYFGEKDYQQYLLIRDMVKAFFMTTEIKACPTIREASGLAYSSRNNRLSPAQRVEAEKFAGIFHQGKSCEQISEELKNHDITVEYVEEYEGRRFAAVRIGDIRLIDNYDLNSVF</sequence>
<evidence type="ECO:0000313" key="12">
    <source>
        <dbReference type="Proteomes" id="UP000182998"/>
    </source>
</evidence>
<comment type="pathway">
    <text evidence="1 8">Cofactor biosynthesis; (R)-pantothenate biosynthesis; (R)-pantothenate from (R)-pantoate and beta-alanine: step 1/1.</text>
</comment>
<dbReference type="GO" id="GO:0005524">
    <property type="term" value="F:ATP binding"/>
    <property type="evidence" value="ECO:0007669"/>
    <property type="project" value="UniProtKB-KW"/>
</dbReference>
<dbReference type="Pfam" id="PF02569">
    <property type="entry name" value="Pantoate_ligase"/>
    <property type="match status" value="1"/>
</dbReference>
<evidence type="ECO:0000313" key="9">
    <source>
        <dbReference type="EMBL" id="CEG59628.1"/>
    </source>
</evidence>
<comment type="similarity">
    <text evidence="2 8">Belongs to the pantothenate synthetase family.</text>
</comment>
<feature type="binding site" evidence="8">
    <location>
        <begin position="29"/>
        <end position="36"/>
    </location>
    <ligand>
        <name>ATP</name>
        <dbReference type="ChEBI" id="CHEBI:30616"/>
    </ligand>
</feature>
<dbReference type="InterPro" id="IPR042176">
    <property type="entry name" value="Pantoate_ligase_C"/>
</dbReference>
<evidence type="ECO:0000313" key="10">
    <source>
        <dbReference type="EMBL" id="SCX95838.1"/>
    </source>
</evidence>
<keyword evidence="8" id="KW-0963">Cytoplasm</keyword>
<feature type="binding site" evidence="8">
    <location>
        <position position="60"/>
    </location>
    <ligand>
        <name>beta-alanine</name>
        <dbReference type="ChEBI" id="CHEBI:57966"/>
    </ligand>
</feature>
<dbReference type="GO" id="GO:0004592">
    <property type="term" value="F:pantoate-beta-alanine ligase activity"/>
    <property type="evidence" value="ECO:0007669"/>
    <property type="project" value="UniProtKB-UniRule"/>
</dbReference>
<dbReference type="NCBIfam" id="TIGR00018">
    <property type="entry name" value="panC"/>
    <property type="match status" value="1"/>
</dbReference>
<dbReference type="Gene3D" id="3.40.50.620">
    <property type="entry name" value="HUPs"/>
    <property type="match status" value="1"/>
</dbReference>
<dbReference type="EC" id="6.3.2.1" evidence="8"/>
<gene>
    <name evidence="8 9" type="primary">panC</name>
    <name evidence="9" type="ORF">LMI_0267</name>
    <name evidence="10" type="ORF">SAMN02982997_00498</name>
</gene>
<keyword evidence="12" id="KW-1185">Reference proteome</keyword>
<evidence type="ECO:0000256" key="8">
    <source>
        <dbReference type="HAMAP-Rule" id="MF_00158"/>
    </source>
</evidence>
<dbReference type="AlphaFoldDB" id="A0A098GAY1"/>
<evidence type="ECO:0000256" key="1">
    <source>
        <dbReference type="ARBA" id="ARBA00004990"/>
    </source>
</evidence>
<dbReference type="InterPro" id="IPR003721">
    <property type="entry name" value="Pantoate_ligase"/>
</dbReference>
<dbReference type="EMBL" id="FMVN01000002">
    <property type="protein sequence ID" value="SCX95838.1"/>
    <property type="molecule type" value="Genomic_DNA"/>
</dbReference>
<comment type="subcellular location">
    <subcellularLocation>
        <location evidence="8">Cytoplasm</location>
    </subcellularLocation>
</comment>
<dbReference type="GO" id="GO:0015940">
    <property type="term" value="P:pantothenate biosynthetic process"/>
    <property type="evidence" value="ECO:0007669"/>
    <property type="project" value="UniProtKB-UniRule"/>
</dbReference>
<comment type="function">
    <text evidence="8">Catalyzes the condensation of pantoate with beta-alanine in an ATP-dependent reaction via a pantoyl-adenylate intermediate.</text>
</comment>
<dbReference type="Gene3D" id="3.30.1300.10">
    <property type="entry name" value="Pantoate-beta-alanine ligase, C-terminal domain"/>
    <property type="match status" value="1"/>
</dbReference>
<feature type="active site" description="Proton donor" evidence="8">
    <location>
        <position position="36"/>
    </location>
</feature>
<dbReference type="HOGENOM" id="CLU_047148_0_0_6"/>
<evidence type="ECO:0000256" key="5">
    <source>
        <dbReference type="ARBA" id="ARBA00022741"/>
    </source>
</evidence>
<feature type="binding site" evidence="8">
    <location>
        <begin position="146"/>
        <end position="149"/>
    </location>
    <ligand>
        <name>ATP</name>
        <dbReference type="ChEBI" id="CHEBI:30616"/>
    </ligand>
</feature>
<keyword evidence="6 8" id="KW-0067">ATP-binding</keyword>
<feature type="binding site" evidence="8">
    <location>
        <position position="152"/>
    </location>
    <ligand>
        <name>(R)-pantoate</name>
        <dbReference type="ChEBI" id="CHEBI:15980"/>
    </ligand>
</feature>
<keyword evidence="3 8" id="KW-0436">Ligase</keyword>
<evidence type="ECO:0000256" key="2">
    <source>
        <dbReference type="ARBA" id="ARBA00009256"/>
    </source>
</evidence>
<dbReference type="Proteomes" id="UP000032414">
    <property type="component" value="Chromosome I"/>
</dbReference>
<dbReference type="UniPathway" id="UPA00028">
    <property type="reaction ID" value="UER00005"/>
</dbReference>
<reference evidence="10 12" key="3">
    <citation type="submission" date="2016-10" db="EMBL/GenBank/DDBJ databases">
        <authorList>
            <person name="Varghese N."/>
            <person name="Submissions S."/>
        </authorList>
    </citation>
    <scope>NUCLEOTIDE SEQUENCE [LARGE SCALE GENOMIC DNA]</scope>
    <source>
        <strain evidence="10 12">ATCC 33218</strain>
    </source>
</reference>